<gene>
    <name evidence="11" type="primary">ndk</name>
    <name evidence="15" type="ORF">SAMN05216490_4545</name>
</gene>
<dbReference type="Pfam" id="PF00334">
    <property type="entry name" value="NDK"/>
    <property type="match status" value="1"/>
</dbReference>
<comment type="subcellular location">
    <subcellularLocation>
        <location evidence="11">Cytoplasm</location>
    </subcellularLocation>
</comment>
<dbReference type="GO" id="GO:0006228">
    <property type="term" value="P:UTP biosynthetic process"/>
    <property type="evidence" value="ECO:0007669"/>
    <property type="project" value="UniProtKB-UniRule"/>
</dbReference>
<evidence type="ECO:0000256" key="6">
    <source>
        <dbReference type="ARBA" id="ARBA00022741"/>
    </source>
</evidence>
<feature type="binding site" evidence="11 12">
    <location>
        <position position="95"/>
    </location>
    <ligand>
        <name>ATP</name>
        <dbReference type="ChEBI" id="CHEBI:30616"/>
    </ligand>
</feature>
<dbReference type="PANTHER" id="PTHR46161:SF3">
    <property type="entry name" value="NUCLEOSIDE DIPHOSPHATE KINASE DDB_G0292928-RELATED"/>
    <property type="match status" value="1"/>
</dbReference>
<keyword evidence="11" id="KW-0963">Cytoplasm</keyword>
<keyword evidence="7 11" id="KW-0418">Kinase</keyword>
<dbReference type="GO" id="GO:0005524">
    <property type="term" value="F:ATP binding"/>
    <property type="evidence" value="ECO:0007669"/>
    <property type="project" value="UniProtKB-UniRule"/>
</dbReference>
<comment type="catalytic activity">
    <reaction evidence="11">
        <text>a 2'-deoxyribonucleoside 5'-diphosphate + ATP = a 2'-deoxyribonucleoside 5'-triphosphate + ADP</text>
        <dbReference type="Rhea" id="RHEA:44640"/>
        <dbReference type="ChEBI" id="CHEBI:30616"/>
        <dbReference type="ChEBI" id="CHEBI:61560"/>
        <dbReference type="ChEBI" id="CHEBI:73316"/>
        <dbReference type="ChEBI" id="CHEBI:456216"/>
        <dbReference type="EC" id="2.7.4.6"/>
    </reaction>
</comment>
<feature type="domain" description="Nucleoside diphosphate kinase-like" evidence="14">
    <location>
        <begin position="11"/>
        <end position="145"/>
    </location>
</feature>
<evidence type="ECO:0000256" key="10">
    <source>
        <dbReference type="ARBA" id="ARBA00023080"/>
    </source>
</evidence>
<evidence type="ECO:0000259" key="14">
    <source>
        <dbReference type="SMART" id="SM00562"/>
    </source>
</evidence>
<dbReference type="GO" id="GO:0005737">
    <property type="term" value="C:cytoplasm"/>
    <property type="evidence" value="ECO:0007669"/>
    <property type="project" value="UniProtKB-SubCell"/>
</dbReference>
<proteinExistence type="inferred from homology"/>
<dbReference type="PRINTS" id="PR01243">
    <property type="entry name" value="NUCDPKINASE"/>
</dbReference>
<evidence type="ECO:0000256" key="4">
    <source>
        <dbReference type="ARBA" id="ARBA00022679"/>
    </source>
</evidence>
<dbReference type="NCBIfam" id="NF001908">
    <property type="entry name" value="PRK00668.1"/>
    <property type="match status" value="1"/>
</dbReference>
<accession>A0A1H2C1F9</accession>
<keyword evidence="10 11" id="KW-0546">Nucleotide metabolism</keyword>
<dbReference type="GO" id="GO:0006183">
    <property type="term" value="P:GTP biosynthetic process"/>
    <property type="evidence" value="ECO:0007669"/>
    <property type="project" value="UniProtKB-UniRule"/>
</dbReference>
<feature type="binding site" evidence="11 12">
    <location>
        <position position="122"/>
    </location>
    <ligand>
        <name>ATP</name>
        <dbReference type="ChEBI" id="CHEBI:30616"/>
    </ligand>
</feature>
<evidence type="ECO:0000256" key="7">
    <source>
        <dbReference type="ARBA" id="ARBA00022777"/>
    </source>
</evidence>
<dbReference type="EMBL" id="LT629740">
    <property type="protein sequence ID" value="SDT64395.1"/>
    <property type="molecule type" value="Genomic_DNA"/>
</dbReference>
<evidence type="ECO:0000256" key="12">
    <source>
        <dbReference type="PROSITE-ProRule" id="PRU00706"/>
    </source>
</evidence>
<dbReference type="NCBIfam" id="NF011116">
    <property type="entry name" value="PRK14545.1"/>
    <property type="match status" value="1"/>
</dbReference>
<evidence type="ECO:0000256" key="2">
    <source>
        <dbReference type="ARBA" id="ARBA00008142"/>
    </source>
</evidence>
<dbReference type="InterPro" id="IPR034907">
    <property type="entry name" value="NDK-like_dom"/>
</dbReference>
<keyword evidence="4 11" id="KW-0808">Transferase</keyword>
<dbReference type="EC" id="2.7.4.6" evidence="11"/>
<organism evidence="15 16">
    <name type="scientific">Mucilaginibacter mallensis</name>
    <dbReference type="NCBI Taxonomy" id="652787"/>
    <lineage>
        <taxon>Bacteria</taxon>
        <taxon>Pseudomonadati</taxon>
        <taxon>Bacteroidota</taxon>
        <taxon>Sphingobacteriia</taxon>
        <taxon>Sphingobacteriales</taxon>
        <taxon>Sphingobacteriaceae</taxon>
        <taxon>Mucilaginibacter</taxon>
    </lineage>
</organism>
<dbReference type="Gene3D" id="3.30.70.141">
    <property type="entry name" value="Nucleoside diphosphate kinase-like domain"/>
    <property type="match status" value="1"/>
</dbReference>
<dbReference type="GO" id="GO:0046872">
    <property type="term" value="F:metal ion binding"/>
    <property type="evidence" value="ECO:0007669"/>
    <property type="project" value="UniProtKB-KW"/>
</dbReference>
<evidence type="ECO:0000256" key="8">
    <source>
        <dbReference type="ARBA" id="ARBA00022840"/>
    </source>
</evidence>
<dbReference type="Proteomes" id="UP000199679">
    <property type="component" value="Chromosome I"/>
</dbReference>
<comment type="function">
    <text evidence="11">Major role in the synthesis of nucleoside triphosphates other than ATP. The ATP gamma phosphate is transferred to the NDP beta phosphate via a ping-pong mechanism, using a phosphorylated active-site intermediate.</text>
</comment>
<feature type="binding site" evidence="11 12">
    <location>
        <position position="112"/>
    </location>
    <ligand>
        <name>ATP</name>
        <dbReference type="ChEBI" id="CHEBI:30616"/>
    </ligand>
</feature>
<comment type="subunit">
    <text evidence="11">Homotetramer.</text>
</comment>
<evidence type="ECO:0000256" key="3">
    <source>
        <dbReference type="ARBA" id="ARBA00022553"/>
    </source>
</evidence>
<dbReference type="FunFam" id="3.30.70.141:FF:000017">
    <property type="entry name" value="Nucleoside diphosphate kinase"/>
    <property type="match status" value="1"/>
</dbReference>
<feature type="binding site" evidence="11 12">
    <location>
        <position position="19"/>
    </location>
    <ligand>
        <name>ATP</name>
        <dbReference type="ChEBI" id="CHEBI:30616"/>
    </ligand>
</feature>
<dbReference type="CDD" id="cd04413">
    <property type="entry name" value="NDPk_I"/>
    <property type="match status" value="1"/>
</dbReference>
<dbReference type="GO" id="GO:0004550">
    <property type="term" value="F:nucleoside diphosphate kinase activity"/>
    <property type="evidence" value="ECO:0007669"/>
    <property type="project" value="UniProtKB-UniRule"/>
</dbReference>
<keyword evidence="5 11" id="KW-0479">Metal-binding</keyword>
<dbReference type="HAMAP" id="MF_00451">
    <property type="entry name" value="NDP_kinase"/>
    <property type="match status" value="1"/>
</dbReference>
<evidence type="ECO:0000313" key="16">
    <source>
        <dbReference type="Proteomes" id="UP000199679"/>
    </source>
</evidence>
<evidence type="ECO:0000256" key="5">
    <source>
        <dbReference type="ARBA" id="ARBA00022723"/>
    </source>
</evidence>
<comment type="similarity">
    <text evidence="2 11 12 13">Belongs to the NDK family.</text>
</comment>
<keyword evidence="16" id="KW-1185">Reference proteome</keyword>
<dbReference type="SUPFAM" id="SSF54919">
    <property type="entry name" value="Nucleoside diphosphate kinase, NDK"/>
    <property type="match status" value="1"/>
</dbReference>
<evidence type="ECO:0000256" key="13">
    <source>
        <dbReference type="RuleBase" id="RU004011"/>
    </source>
</evidence>
<evidence type="ECO:0000256" key="1">
    <source>
        <dbReference type="ARBA" id="ARBA00001946"/>
    </source>
</evidence>
<feature type="binding site" evidence="11 12">
    <location>
        <position position="101"/>
    </location>
    <ligand>
        <name>ATP</name>
        <dbReference type="ChEBI" id="CHEBI:30616"/>
    </ligand>
</feature>
<keyword evidence="6 11" id="KW-0547">Nucleotide-binding</keyword>
<dbReference type="PROSITE" id="PS51374">
    <property type="entry name" value="NDPK_LIKE"/>
    <property type="match status" value="1"/>
</dbReference>
<name>A0A1H2C1F9_MUCMA</name>
<feature type="active site" description="Pros-phosphohistidine intermediate" evidence="11 12">
    <location>
        <position position="125"/>
    </location>
</feature>
<dbReference type="GO" id="GO:0006241">
    <property type="term" value="P:CTP biosynthetic process"/>
    <property type="evidence" value="ECO:0007669"/>
    <property type="project" value="UniProtKB-UniRule"/>
</dbReference>
<keyword evidence="8 11" id="KW-0067">ATP-binding</keyword>
<evidence type="ECO:0000256" key="9">
    <source>
        <dbReference type="ARBA" id="ARBA00022842"/>
    </source>
</evidence>
<dbReference type="InterPro" id="IPR036850">
    <property type="entry name" value="NDK-like_dom_sf"/>
</dbReference>
<dbReference type="STRING" id="652787.SAMN05216490_4545"/>
<evidence type="ECO:0000313" key="15">
    <source>
        <dbReference type="EMBL" id="SDT64395.1"/>
    </source>
</evidence>
<dbReference type="SMART" id="SM00562">
    <property type="entry name" value="NDK"/>
    <property type="match status" value="1"/>
</dbReference>
<comment type="catalytic activity">
    <reaction evidence="11">
        <text>a ribonucleoside 5'-diphosphate + ATP = a ribonucleoside 5'-triphosphate + ADP</text>
        <dbReference type="Rhea" id="RHEA:18113"/>
        <dbReference type="ChEBI" id="CHEBI:30616"/>
        <dbReference type="ChEBI" id="CHEBI:57930"/>
        <dbReference type="ChEBI" id="CHEBI:61557"/>
        <dbReference type="ChEBI" id="CHEBI:456216"/>
        <dbReference type="EC" id="2.7.4.6"/>
    </reaction>
</comment>
<sequence>MRQFLKQIMATNRTFTMIKPDAVAAGHIGGILEQIIKSGFKLVAMKYTTLSPEKAGQFYEVHKERPFYGELCQFMSSGPIVAAILEKDNAIEDFRKLIGATDPAKAEVGTIRQKFAQSISANAVHGSDSDDNAKIEGDFFFSAFERF</sequence>
<feature type="binding site" evidence="11 12">
    <location>
        <position position="67"/>
    </location>
    <ligand>
        <name>ATP</name>
        <dbReference type="ChEBI" id="CHEBI:30616"/>
    </ligand>
</feature>
<protein>
    <recommendedName>
        <fullName evidence="11">Nucleoside diphosphate kinase</fullName>
        <shortName evidence="11">NDK</shortName>
        <shortName evidence="11">NDP kinase</shortName>
        <ecNumber evidence="11">2.7.4.6</ecNumber>
    </recommendedName>
    <alternativeName>
        <fullName evidence="11">Nucleoside-2-P kinase</fullName>
    </alternativeName>
</protein>
<reference evidence="15 16" key="1">
    <citation type="submission" date="2016-10" db="EMBL/GenBank/DDBJ databases">
        <authorList>
            <person name="de Groot N.N."/>
        </authorList>
    </citation>
    <scope>NUCLEOTIDE SEQUENCE [LARGE SCALE GENOMIC DNA]</scope>
    <source>
        <strain evidence="15 16">MP1X4</strain>
    </source>
</reference>
<comment type="cofactor">
    <cofactor evidence="1 11">
        <name>Mg(2+)</name>
        <dbReference type="ChEBI" id="CHEBI:18420"/>
    </cofactor>
</comment>
<keyword evidence="9 11" id="KW-0460">Magnesium</keyword>
<evidence type="ECO:0000256" key="11">
    <source>
        <dbReference type="HAMAP-Rule" id="MF_00451"/>
    </source>
</evidence>
<dbReference type="PANTHER" id="PTHR46161">
    <property type="entry name" value="NUCLEOSIDE DIPHOSPHATE KINASE"/>
    <property type="match status" value="1"/>
</dbReference>
<dbReference type="AlphaFoldDB" id="A0A1H2C1F9"/>
<dbReference type="InterPro" id="IPR001564">
    <property type="entry name" value="Nucleoside_diP_kinase"/>
</dbReference>
<keyword evidence="3 11" id="KW-0597">Phosphoprotein</keyword>